<dbReference type="RefSeq" id="XP_008092681.1">
    <property type="nucleotide sequence ID" value="XM_008094490.1"/>
</dbReference>
<dbReference type="HOGENOM" id="CLU_2739861_0_0_1"/>
<name>E3QCS3_COLGM</name>
<evidence type="ECO:0000256" key="1">
    <source>
        <dbReference type="SAM" id="MobiDB-lite"/>
    </source>
</evidence>
<dbReference type="Proteomes" id="UP000008782">
    <property type="component" value="Unassembled WGS sequence"/>
</dbReference>
<feature type="compositionally biased region" description="Low complexity" evidence="1">
    <location>
        <begin position="8"/>
        <end position="34"/>
    </location>
</feature>
<sequence>MRDDHPPTTTITNTTAAAAAAAEATLTSEAAPTTGNGRPGIQGCRTRTQDEVFVDAWWEPLSRFASASLHP</sequence>
<keyword evidence="3" id="KW-1185">Reference proteome</keyword>
<dbReference type="VEuPathDB" id="FungiDB:GLRG_03805"/>
<feature type="region of interest" description="Disordered" evidence="1">
    <location>
        <begin position="1"/>
        <end position="44"/>
    </location>
</feature>
<evidence type="ECO:0000313" key="2">
    <source>
        <dbReference type="EMBL" id="EFQ28661.1"/>
    </source>
</evidence>
<gene>
    <name evidence="2" type="ORF">GLRG_03805</name>
</gene>
<evidence type="ECO:0000313" key="3">
    <source>
        <dbReference type="Proteomes" id="UP000008782"/>
    </source>
</evidence>
<reference evidence="3" key="1">
    <citation type="journal article" date="2012" name="Nat. Genet.">
        <title>Lifestyle transitions in plant pathogenic Colletotrichum fungi deciphered by genome and transcriptome analyses.</title>
        <authorList>
            <person name="O'Connell R.J."/>
            <person name="Thon M.R."/>
            <person name="Hacquard S."/>
            <person name="Amyotte S.G."/>
            <person name="Kleemann J."/>
            <person name="Torres M.F."/>
            <person name="Damm U."/>
            <person name="Buiate E.A."/>
            <person name="Epstein L."/>
            <person name="Alkan N."/>
            <person name="Altmueller J."/>
            <person name="Alvarado-Balderrama L."/>
            <person name="Bauser C.A."/>
            <person name="Becker C."/>
            <person name="Birren B.W."/>
            <person name="Chen Z."/>
            <person name="Choi J."/>
            <person name="Crouch J.A."/>
            <person name="Duvick J.P."/>
            <person name="Farman M.A."/>
            <person name="Gan P."/>
            <person name="Heiman D."/>
            <person name="Henrissat B."/>
            <person name="Howard R.J."/>
            <person name="Kabbage M."/>
            <person name="Koch C."/>
            <person name="Kracher B."/>
            <person name="Kubo Y."/>
            <person name="Law A.D."/>
            <person name="Lebrun M.-H."/>
            <person name="Lee Y.-H."/>
            <person name="Miyara I."/>
            <person name="Moore N."/>
            <person name="Neumann U."/>
            <person name="Nordstroem K."/>
            <person name="Panaccione D.G."/>
            <person name="Panstruga R."/>
            <person name="Place M."/>
            <person name="Proctor R.H."/>
            <person name="Prusky D."/>
            <person name="Rech G."/>
            <person name="Reinhardt R."/>
            <person name="Rollins J.A."/>
            <person name="Rounsley S."/>
            <person name="Schardl C.L."/>
            <person name="Schwartz D.C."/>
            <person name="Shenoy N."/>
            <person name="Shirasu K."/>
            <person name="Sikhakolli U.R."/>
            <person name="Stueber K."/>
            <person name="Sukno S.A."/>
            <person name="Sweigard J.A."/>
            <person name="Takano Y."/>
            <person name="Takahara H."/>
            <person name="Trail F."/>
            <person name="van der Does H.C."/>
            <person name="Voll L.M."/>
            <person name="Will I."/>
            <person name="Young S."/>
            <person name="Zeng Q."/>
            <person name="Zhang J."/>
            <person name="Zhou S."/>
            <person name="Dickman M.B."/>
            <person name="Schulze-Lefert P."/>
            <person name="Ver Loren van Themaat E."/>
            <person name="Ma L.-J."/>
            <person name="Vaillancourt L.J."/>
        </authorList>
    </citation>
    <scope>NUCLEOTIDE SEQUENCE [LARGE SCALE GENOMIC DNA]</scope>
    <source>
        <strain evidence="3">M1.001 / M2 / FGSC 10212</strain>
    </source>
</reference>
<proteinExistence type="predicted"/>
<organism evidence="3">
    <name type="scientific">Colletotrichum graminicola (strain M1.001 / M2 / FGSC 10212)</name>
    <name type="common">Maize anthracnose fungus</name>
    <name type="synonym">Glomerella graminicola</name>
    <dbReference type="NCBI Taxonomy" id="645133"/>
    <lineage>
        <taxon>Eukaryota</taxon>
        <taxon>Fungi</taxon>
        <taxon>Dikarya</taxon>
        <taxon>Ascomycota</taxon>
        <taxon>Pezizomycotina</taxon>
        <taxon>Sordariomycetes</taxon>
        <taxon>Hypocreomycetidae</taxon>
        <taxon>Glomerellales</taxon>
        <taxon>Glomerellaceae</taxon>
        <taxon>Colletotrichum</taxon>
        <taxon>Colletotrichum graminicola species complex</taxon>
    </lineage>
</organism>
<dbReference type="GeneID" id="24409170"/>
<accession>E3QCS3</accession>
<dbReference type="EMBL" id="GG697341">
    <property type="protein sequence ID" value="EFQ28661.1"/>
    <property type="molecule type" value="Genomic_DNA"/>
</dbReference>
<protein>
    <submittedName>
        <fullName evidence="2">Uncharacterized protein</fullName>
    </submittedName>
</protein>
<dbReference type="AlphaFoldDB" id="E3QCS3"/>